<dbReference type="OrthoDB" id="8022549at2759"/>
<dbReference type="EMBL" id="BGZK01001639">
    <property type="protein sequence ID" value="GBP83793.1"/>
    <property type="molecule type" value="Genomic_DNA"/>
</dbReference>
<comment type="caution">
    <text evidence="1">The sequence shown here is derived from an EMBL/GenBank/DDBJ whole genome shotgun (WGS) entry which is preliminary data.</text>
</comment>
<organism evidence="1 2">
    <name type="scientific">Eumeta variegata</name>
    <name type="common">Bagworm moth</name>
    <name type="synonym">Eumeta japonica</name>
    <dbReference type="NCBI Taxonomy" id="151549"/>
    <lineage>
        <taxon>Eukaryota</taxon>
        <taxon>Metazoa</taxon>
        <taxon>Ecdysozoa</taxon>
        <taxon>Arthropoda</taxon>
        <taxon>Hexapoda</taxon>
        <taxon>Insecta</taxon>
        <taxon>Pterygota</taxon>
        <taxon>Neoptera</taxon>
        <taxon>Endopterygota</taxon>
        <taxon>Lepidoptera</taxon>
        <taxon>Glossata</taxon>
        <taxon>Ditrysia</taxon>
        <taxon>Tineoidea</taxon>
        <taxon>Psychidae</taxon>
        <taxon>Oiketicinae</taxon>
        <taxon>Eumeta</taxon>
    </lineage>
</organism>
<name>A0A4C1Z9H6_EUMVA</name>
<proteinExistence type="predicted"/>
<keyword evidence="2" id="KW-1185">Reference proteome</keyword>
<protein>
    <submittedName>
        <fullName evidence="1">Retrovirus-related Pol polyprotein from transposon 412</fullName>
    </submittedName>
</protein>
<dbReference type="Gene3D" id="3.10.10.10">
    <property type="entry name" value="HIV Type 1 Reverse Transcriptase, subunit A, domain 1"/>
    <property type="match status" value="1"/>
</dbReference>
<dbReference type="InterPro" id="IPR043502">
    <property type="entry name" value="DNA/RNA_pol_sf"/>
</dbReference>
<sequence>MDTGGFEMFVNHLDLYQSSEIDNLIEKYKQVFAKDKYDIGTVRDYEAHIDLMIDKYCCKRPYRCSPEDRREIEVQVSNLLKNNLIEESYSPFAAPVTMAYKKEEGRRSRLCIDFRELNKIVLPQSQPFPLIEDLMIKTVNCQYFSTFDIILHFALYL</sequence>
<dbReference type="InterPro" id="IPR050951">
    <property type="entry name" value="Retrovirus_Pol_polyprotein"/>
</dbReference>
<dbReference type="AlphaFoldDB" id="A0A4C1Z9H6"/>
<evidence type="ECO:0000313" key="1">
    <source>
        <dbReference type="EMBL" id="GBP83793.1"/>
    </source>
</evidence>
<dbReference type="SUPFAM" id="SSF56672">
    <property type="entry name" value="DNA/RNA polymerases"/>
    <property type="match status" value="1"/>
</dbReference>
<dbReference type="PANTHER" id="PTHR37984:SF5">
    <property type="entry name" value="PROTEIN NYNRIN-LIKE"/>
    <property type="match status" value="1"/>
</dbReference>
<gene>
    <name evidence="1" type="primary">POL</name>
    <name evidence="1" type="ORF">EVAR_59859_1</name>
</gene>
<dbReference type="Proteomes" id="UP000299102">
    <property type="component" value="Unassembled WGS sequence"/>
</dbReference>
<reference evidence="1 2" key="1">
    <citation type="journal article" date="2019" name="Commun. Biol.">
        <title>The bagworm genome reveals a unique fibroin gene that provides high tensile strength.</title>
        <authorList>
            <person name="Kono N."/>
            <person name="Nakamura H."/>
            <person name="Ohtoshi R."/>
            <person name="Tomita M."/>
            <person name="Numata K."/>
            <person name="Arakawa K."/>
        </authorList>
    </citation>
    <scope>NUCLEOTIDE SEQUENCE [LARGE SCALE GENOMIC DNA]</scope>
</reference>
<accession>A0A4C1Z9H6</accession>
<dbReference type="GO" id="GO:0071897">
    <property type="term" value="P:DNA biosynthetic process"/>
    <property type="evidence" value="ECO:0007669"/>
    <property type="project" value="UniProtKB-ARBA"/>
</dbReference>
<dbReference type="STRING" id="151549.A0A4C1Z9H6"/>
<dbReference type="PANTHER" id="PTHR37984">
    <property type="entry name" value="PROTEIN CBG26694"/>
    <property type="match status" value="1"/>
</dbReference>
<evidence type="ECO:0000313" key="2">
    <source>
        <dbReference type="Proteomes" id="UP000299102"/>
    </source>
</evidence>